<comment type="caution">
    <text evidence="1">The sequence shown here is derived from an EMBL/GenBank/DDBJ whole genome shotgun (WGS) entry which is preliminary data.</text>
</comment>
<dbReference type="PANTHER" id="PTHR30203">
    <property type="entry name" value="OUTER MEMBRANE CATION EFFLUX PROTEIN"/>
    <property type="match status" value="1"/>
</dbReference>
<evidence type="ECO:0008006" key="2">
    <source>
        <dbReference type="Google" id="ProtNLM"/>
    </source>
</evidence>
<dbReference type="GO" id="GO:0015562">
    <property type="term" value="F:efflux transmembrane transporter activity"/>
    <property type="evidence" value="ECO:0007669"/>
    <property type="project" value="InterPro"/>
</dbReference>
<name>A0A644V8T7_9ZZZZ</name>
<dbReference type="InterPro" id="IPR010131">
    <property type="entry name" value="MdtP/NodT-like"/>
</dbReference>
<gene>
    <name evidence="1" type="ORF">SDC9_33750</name>
</gene>
<reference evidence="1" key="1">
    <citation type="submission" date="2019-08" db="EMBL/GenBank/DDBJ databases">
        <authorList>
            <person name="Kucharzyk K."/>
            <person name="Murdoch R.W."/>
            <person name="Higgins S."/>
            <person name="Loffler F."/>
        </authorList>
    </citation>
    <scope>NUCLEOTIDE SEQUENCE</scope>
</reference>
<protein>
    <recommendedName>
        <fullName evidence="2">Cobalt-zinc-cadmium resistance protein CzcC</fullName>
    </recommendedName>
</protein>
<dbReference type="SUPFAM" id="SSF56954">
    <property type="entry name" value="Outer membrane efflux proteins (OEP)"/>
    <property type="match status" value="1"/>
</dbReference>
<accession>A0A644V8T7</accession>
<organism evidence="1">
    <name type="scientific">bioreactor metagenome</name>
    <dbReference type="NCBI Taxonomy" id="1076179"/>
    <lineage>
        <taxon>unclassified sequences</taxon>
        <taxon>metagenomes</taxon>
        <taxon>ecological metagenomes</taxon>
    </lineage>
</organism>
<sequence>MVRLLFIAIFSWLFLPVSAQRITLSPEQIETMFLRQNLELIAGQMNVSIADAAIAEAKVWDNPELSVGDINFWKRRSTDENGGAIGYPKQFSVELSQIVSLSARRVKLANVEKVGKEITVKQFEELLRSMKMELRSSIAETAYLQNVLIVIENQKRVLEEVVAGYQTQYNTGNVTKNELLRLQTALFAINGDINNIRAELNTMQKTLKNLLALESSTMVIIAEEKDNFPSPLSLNSNTLIEIALTSRPDLEAIILQSEYHRKDIAYQKSLRIPDVSLGVKYDRYGGVWDNFFGIGVGVQIPIFNRNKGAIKTAQIKLRQNEILVSQGRNNVQNEIVECFENYKATYFFLDKEIADSTQNELDNMLDVYAKNLLLKNISIVEYMDFMDSYRSVKEMLLQSHKALKLQFEQLQFSIGQDIK</sequence>
<evidence type="ECO:0000313" key="1">
    <source>
        <dbReference type="EMBL" id="MPL87740.1"/>
    </source>
</evidence>
<dbReference type="Gene3D" id="1.20.1600.10">
    <property type="entry name" value="Outer membrane efflux proteins (OEP)"/>
    <property type="match status" value="1"/>
</dbReference>
<dbReference type="AlphaFoldDB" id="A0A644V8T7"/>
<dbReference type="EMBL" id="VSSQ01000244">
    <property type="protein sequence ID" value="MPL87740.1"/>
    <property type="molecule type" value="Genomic_DNA"/>
</dbReference>
<dbReference type="PANTHER" id="PTHR30203:SF23">
    <property type="entry name" value="OUTER MEMBRANE EFFLUX PROTEIN"/>
    <property type="match status" value="1"/>
</dbReference>
<proteinExistence type="predicted"/>